<evidence type="ECO:0008006" key="9">
    <source>
        <dbReference type="Google" id="ProtNLM"/>
    </source>
</evidence>
<feature type="transmembrane region" description="Helical" evidence="6">
    <location>
        <begin position="119"/>
        <end position="145"/>
    </location>
</feature>
<accession>A0A3D8RJ67</accession>
<feature type="compositionally biased region" description="Gly residues" evidence="5">
    <location>
        <begin position="712"/>
        <end position="732"/>
    </location>
</feature>
<evidence type="ECO:0000256" key="6">
    <source>
        <dbReference type="SAM" id="Phobius"/>
    </source>
</evidence>
<sequence>MLRPATPLSVLLLVAFGLLLVSVISTPIIKAIPLATFGGVDFGVFGFCQGSKCSNIEIGYSTSSLFTASQAASFDLPTGTRATLSAILIVHPIAAFFTLIMLVLAGSAHFHSPSHSPRFLLGIFILSIITLVLSLLAFLIDVLLFVPHMSWGSYLVLAATVLIAASGIVSCAMRRTLVSRKARKRRIAENAEMNGENFYNRQGTGPTVPGTTVGTTSTMVTGGLGDKPTFATFVDASKKEGDSDEQIPLTSARTPSARSPNSRNGEQNPGTIGLARNHSPPRDQYGNIMPMPPPGAYGMRSRDPSADPSVRRQYSENSMRGRGGMPPNYRGRGGYPPPNGRGGYGPPGPGRGGFYGPNGRGGYNGPPRGGYGPPNGRGGYSPPRGGYPGGPGRMNDGMRPMAPGAMMAGGRGPPPNYGPPTGRGYTSDGSPPRGPPPGGFDDYGPPPKTAPTGAYIAYPGGDDDRSSLPRAESPPPLPGLESEGPVGQAIEMDATTGSPSAAPKGFGQFGGIRESDGDVAGMIGLQQRGLPRQTLMSETSRYSSDEPYVPPRAAWGDRGPPGRQGSPLGREGSPLNPALQTAELPNTHRRSNSDNYYEDVDPRFAEAPMDPNHPSLIPTALHPPYGAPPGNDIRTTTVGGLDGSRSYEDIQEGARSPAESERSTFTSVSQRGINPRWNGPNGGGYGAPIPRRPVQRPDDLLLNSNPDFQLPGGRGGKVGGIRGGRGNPGMMGQGPYPGRPL</sequence>
<evidence type="ECO:0000313" key="8">
    <source>
        <dbReference type="Proteomes" id="UP000256328"/>
    </source>
</evidence>
<keyword evidence="3 6" id="KW-1133">Transmembrane helix</keyword>
<feature type="compositionally biased region" description="Low complexity" evidence="5">
    <location>
        <begin position="397"/>
        <end position="408"/>
    </location>
</feature>
<gene>
    <name evidence="7" type="ORF">BP5796_07535</name>
</gene>
<evidence type="ECO:0000256" key="3">
    <source>
        <dbReference type="ARBA" id="ARBA00022989"/>
    </source>
</evidence>
<evidence type="ECO:0000256" key="4">
    <source>
        <dbReference type="ARBA" id="ARBA00023136"/>
    </source>
</evidence>
<dbReference type="PANTHER" id="PTHR28013:SF3">
    <property type="entry name" value="PROTEIN DCV1-RELATED"/>
    <property type="match status" value="1"/>
</dbReference>
<dbReference type="OrthoDB" id="2354757at2759"/>
<dbReference type="EMBL" id="PDLN01000010">
    <property type="protein sequence ID" value="RDW74093.1"/>
    <property type="molecule type" value="Genomic_DNA"/>
</dbReference>
<protein>
    <recommendedName>
        <fullName evidence="9">Pali-domain-containing protein</fullName>
    </recommendedName>
</protein>
<feature type="compositionally biased region" description="Pro residues" evidence="5">
    <location>
        <begin position="432"/>
        <end position="449"/>
    </location>
</feature>
<dbReference type="PANTHER" id="PTHR28013">
    <property type="entry name" value="PROTEIN DCV1-RELATED"/>
    <property type="match status" value="1"/>
</dbReference>
<organism evidence="7 8">
    <name type="scientific">Coleophoma crateriformis</name>
    <dbReference type="NCBI Taxonomy" id="565419"/>
    <lineage>
        <taxon>Eukaryota</taxon>
        <taxon>Fungi</taxon>
        <taxon>Dikarya</taxon>
        <taxon>Ascomycota</taxon>
        <taxon>Pezizomycotina</taxon>
        <taxon>Leotiomycetes</taxon>
        <taxon>Helotiales</taxon>
        <taxon>Dermateaceae</taxon>
        <taxon>Coleophoma</taxon>
    </lineage>
</organism>
<dbReference type="GO" id="GO:0032153">
    <property type="term" value="C:cell division site"/>
    <property type="evidence" value="ECO:0007669"/>
    <property type="project" value="TreeGrafter"/>
</dbReference>
<name>A0A3D8RJ67_9HELO</name>
<reference evidence="7 8" key="1">
    <citation type="journal article" date="2018" name="IMA Fungus">
        <title>IMA Genome-F 9: Draft genome sequence of Annulohypoxylon stygium, Aspergillus mulundensis, Berkeleyomyces basicola (syn. Thielaviopsis basicola), Ceratocystis smalleyi, two Cercospora beticola strains, Coleophoma cylindrospora, Fusarium fracticaudum, Phialophora cf. hyalina, and Morchella septimelata.</title>
        <authorList>
            <person name="Wingfield B.D."/>
            <person name="Bills G.F."/>
            <person name="Dong Y."/>
            <person name="Huang W."/>
            <person name="Nel W.J."/>
            <person name="Swalarsk-Parry B.S."/>
            <person name="Vaghefi N."/>
            <person name="Wilken P.M."/>
            <person name="An Z."/>
            <person name="de Beer Z.W."/>
            <person name="De Vos L."/>
            <person name="Chen L."/>
            <person name="Duong T.A."/>
            <person name="Gao Y."/>
            <person name="Hammerbacher A."/>
            <person name="Kikkert J.R."/>
            <person name="Li Y."/>
            <person name="Li H."/>
            <person name="Li K."/>
            <person name="Li Q."/>
            <person name="Liu X."/>
            <person name="Ma X."/>
            <person name="Naidoo K."/>
            <person name="Pethybridge S.J."/>
            <person name="Sun J."/>
            <person name="Steenkamp E.T."/>
            <person name="van der Nest M.A."/>
            <person name="van Wyk S."/>
            <person name="Wingfield M.J."/>
            <person name="Xiong C."/>
            <person name="Yue Q."/>
            <person name="Zhang X."/>
        </authorList>
    </citation>
    <scope>NUCLEOTIDE SEQUENCE [LARGE SCALE GENOMIC DNA]</scope>
    <source>
        <strain evidence="7 8">BP5796</strain>
    </source>
</reference>
<keyword evidence="4 6" id="KW-0472">Membrane</keyword>
<feature type="compositionally biased region" description="Low complexity" evidence="5">
    <location>
        <begin position="419"/>
        <end position="431"/>
    </location>
</feature>
<feature type="compositionally biased region" description="Basic and acidic residues" evidence="5">
    <location>
        <begin position="300"/>
        <end position="314"/>
    </location>
</feature>
<proteinExistence type="predicted"/>
<dbReference type="InterPro" id="IPR009571">
    <property type="entry name" value="SUR7/Rim9-like_fungi"/>
</dbReference>
<comment type="subcellular location">
    <subcellularLocation>
        <location evidence="1">Membrane</location>
        <topology evidence="1">Multi-pass membrane protein</topology>
    </subcellularLocation>
</comment>
<evidence type="ECO:0000256" key="1">
    <source>
        <dbReference type="ARBA" id="ARBA00004141"/>
    </source>
</evidence>
<evidence type="ECO:0000313" key="7">
    <source>
        <dbReference type="EMBL" id="RDW74093.1"/>
    </source>
</evidence>
<evidence type="ECO:0000256" key="2">
    <source>
        <dbReference type="ARBA" id="ARBA00022692"/>
    </source>
</evidence>
<dbReference type="AlphaFoldDB" id="A0A3D8RJ67"/>
<feature type="compositionally biased region" description="Low complexity" evidence="5">
    <location>
        <begin position="203"/>
        <end position="214"/>
    </location>
</feature>
<dbReference type="Proteomes" id="UP000256328">
    <property type="component" value="Unassembled WGS sequence"/>
</dbReference>
<feature type="transmembrane region" description="Helical" evidence="6">
    <location>
        <begin position="84"/>
        <end position="107"/>
    </location>
</feature>
<feature type="transmembrane region" description="Helical" evidence="6">
    <location>
        <begin position="151"/>
        <end position="173"/>
    </location>
</feature>
<keyword evidence="8" id="KW-1185">Reference proteome</keyword>
<dbReference type="InterPro" id="IPR051380">
    <property type="entry name" value="pH-response_reg_palI/RIM9"/>
</dbReference>
<evidence type="ECO:0000256" key="5">
    <source>
        <dbReference type="SAM" id="MobiDB-lite"/>
    </source>
</evidence>
<keyword evidence="2 6" id="KW-0812">Transmembrane</keyword>
<feature type="region of interest" description="Disordered" evidence="5">
    <location>
        <begin position="237"/>
        <end position="741"/>
    </location>
</feature>
<dbReference type="GO" id="GO:0005886">
    <property type="term" value="C:plasma membrane"/>
    <property type="evidence" value="ECO:0007669"/>
    <property type="project" value="InterPro"/>
</dbReference>
<dbReference type="GO" id="GO:0035838">
    <property type="term" value="C:growing cell tip"/>
    <property type="evidence" value="ECO:0007669"/>
    <property type="project" value="TreeGrafter"/>
</dbReference>
<feature type="compositionally biased region" description="Polar residues" evidence="5">
    <location>
        <begin position="248"/>
        <end position="270"/>
    </location>
</feature>
<feature type="compositionally biased region" description="Gly residues" evidence="5">
    <location>
        <begin position="340"/>
        <end position="379"/>
    </location>
</feature>
<comment type="caution">
    <text evidence="7">The sequence shown here is derived from an EMBL/GenBank/DDBJ whole genome shotgun (WGS) entry which is preliminary data.</text>
</comment>
<feature type="compositionally biased region" description="Polar residues" evidence="5">
    <location>
        <begin position="663"/>
        <end position="672"/>
    </location>
</feature>
<feature type="region of interest" description="Disordered" evidence="5">
    <location>
        <begin position="193"/>
        <end position="214"/>
    </location>
</feature>
<dbReference type="Pfam" id="PF06687">
    <property type="entry name" value="SUR7"/>
    <property type="match status" value="1"/>
</dbReference>